<protein>
    <recommendedName>
        <fullName evidence="9">PGG domain-containing protein</fullName>
    </recommendedName>
</protein>
<dbReference type="PANTHER" id="PTHR24186">
    <property type="entry name" value="PROTEIN PHOSPHATASE 1 REGULATORY SUBUNIT"/>
    <property type="match status" value="1"/>
</dbReference>
<dbReference type="InterPro" id="IPR026961">
    <property type="entry name" value="PGG_dom"/>
</dbReference>
<dbReference type="Pfam" id="PF12796">
    <property type="entry name" value="Ank_2"/>
    <property type="match status" value="3"/>
</dbReference>
<evidence type="ECO:0000256" key="1">
    <source>
        <dbReference type="ARBA" id="ARBA00004141"/>
    </source>
</evidence>
<organism evidence="10">
    <name type="scientific">Cucumis melo</name>
    <name type="common">Muskmelon</name>
    <dbReference type="NCBI Taxonomy" id="3656"/>
    <lineage>
        <taxon>Eukaryota</taxon>
        <taxon>Viridiplantae</taxon>
        <taxon>Streptophyta</taxon>
        <taxon>Embryophyta</taxon>
        <taxon>Tracheophyta</taxon>
        <taxon>Spermatophyta</taxon>
        <taxon>Magnoliopsida</taxon>
        <taxon>eudicotyledons</taxon>
        <taxon>Gunneridae</taxon>
        <taxon>Pentapetalae</taxon>
        <taxon>rosids</taxon>
        <taxon>fabids</taxon>
        <taxon>Cucurbitales</taxon>
        <taxon>Cucurbitaceae</taxon>
        <taxon>Benincaseae</taxon>
        <taxon>Cucumis</taxon>
    </lineage>
</organism>
<keyword evidence="4 8" id="KW-1133">Transmembrane helix</keyword>
<keyword evidence="5 7" id="KW-0040">ANK repeat</keyword>
<dbReference type="PANTHER" id="PTHR24186:SF38">
    <property type="entry name" value="ANKYRIN REPEAT FAMILY PROTEIN"/>
    <property type="match status" value="1"/>
</dbReference>
<dbReference type="Gene3D" id="1.25.40.20">
    <property type="entry name" value="Ankyrin repeat-containing domain"/>
    <property type="match status" value="1"/>
</dbReference>
<comment type="subcellular location">
    <subcellularLocation>
        <location evidence="1">Membrane</location>
        <topology evidence="1">Multi-pass membrane protein</topology>
    </subcellularLocation>
</comment>
<feature type="transmembrane region" description="Helical" evidence="8">
    <location>
        <begin position="438"/>
        <end position="458"/>
    </location>
</feature>
<dbReference type="EnsemblPlants" id="MELO3C024269.2.1">
    <property type="protein sequence ID" value="MELO3C024269.2.1"/>
    <property type="gene ID" value="MELO3C024269.2"/>
</dbReference>
<dbReference type="SUPFAM" id="SSF48403">
    <property type="entry name" value="Ankyrin repeat"/>
    <property type="match status" value="1"/>
</dbReference>
<keyword evidence="3" id="KW-0677">Repeat</keyword>
<dbReference type="InterPro" id="IPR002110">
    <property type="entry name" value="Ankyrin_rpt"/>
</dbReference>
<feature type="domain" description="PGG" evidence="9">
    <location>
        <begin position="382"/>
        <end position="497"/>
    </location>
</feature>
<accession>A0A9I9DWG7</accession>
<dbReference type="AlphaFoldDB" id="A0A9I9DWG7"/>
<feature type="transmembrane region" description="Helical" evidence="8">
    <location>
        <begin position="478"/>
        <end position="498"/>
    </location>
</feature>
<evidence type="ECO:0000256" key="5">
    <source>
        <dbReference type="ARBA" id="ARBA00023043"/>
    </source>
</evidence>
<feature type="repeat" description="ANK" evidence="7">
    <location>
        <begin position="205"/>
        <end position="237"/>
    </location>
</feature>
<dbReference type="Gramene" id="MELO3C024269.2.1">
    <property type="protein sequence ID" value="MELO3C024269.2.1"/>
    <property type="gene ID" value="MELO3C024269.2"/>
</dbReference>
<name>A0A9I9DWG7_CUCME</name>
<dbReference type="PROSITE" id="PS50088">
    <property type="entry name" value="ANK_REPEAT"/>
    <property type="match status" value="3"/>
</dbReference>
<feature type="repeat" description="ANK" evidence="7">
    <location>
        <begin position="68"/>
        <end position="100"/>
    </location>
</feature>
<feature type="repeat" description="ANK" evidence="7">
    <location>
        <begin position="171"/>
        <end position="203"/>
    </location>
</feature>
<keyword evidence="6 8" id="KW-0472">Membrane</keyword>
<keyword evidence="2 8" id="KW-0812">Transmembrane</keyword>
<evidence type="ECO:0000256" key="8">
    <source>
        <dbReference type="SAM" id="Phobius"/>
    </source>
</evidence>
<evidence type="ECO:0000313" key="10">
    <source>
        <dbReference type="EnsemblPlants" id="MELO3C024269.2.1"/>
    </source>
</evidence>
<sequence>MDQDLIQAIETNAGFLSLVKENNETIIWQRTEEALDTVLHLVSRLGHVEMAKEVVELCPEMVVAENKNMETPFHEACRYGHVKIVKVLFETNRGVVYKRNIENLSGFFVACSNGHLDVVNFLLVEIGISSCLEENAYDQTCIHVAASNGHTDVVRELVNASPRVAEMADLNGNLALHIACSKGVREMVWTLLQRDANMAMHYNKNGYTPLHLAAMNGKVAVLEDFLLMASSAFYQSTKEGETVFHLVVRYGRYDAFVYLFHVCNGGNLLHSRDRYSNTLLQLAIAGHRYQIAEYLIRKTGVEINSRNYRGQTALDILDQTQDTPEIRRLEDLLIKSGGRRNAEILSPSQDTTTEISSTYRTNAAASSSSPSWWSHRVKIYTEGLQNARNTIVLVSILIATVTFAAGINPPGGVNQQVDEKSKKKLGQSTVGDTTAFKIFTVCNVVALFISLALVIVLISVIPFRRKPQILVVAVAQKVMWAAAAFMATGYVAAIWVVIPHDEEEGGKGKWVAVVVVAVSGGILGTVFIGLSVMLIEHHLHKLKRRKRMRIRESKEESAMEMEDVESLNSDIEHCCERGYRSF</sequence>
<evidence type="ECO:0000256" key="3">
    <source>
        <dbReference type="ARBA" id="ARBA00022737"/>
    </source>
</evidence>
<proteinExistence type="predicted"/>
<dbReference type="GO" id="GO:0005886">
    <property type="term" value="C:plasma membrane"/>
    <property type="evidence" value="ECO:0007669"/>
    <property type="project" value="TreeGrafter"/>
</dbReference>
<feature type="transmembrane region" description="Helical" evidence="8">
    <location>
        <begin position="510"/>
        <end position="535"/>
    </location>
</feature>
<evidence type="ECO:0000256" key="2">
    <source>
        <dbReference type="ARBA" id="ARBA00022692"/>
    </source>
</evidence>
<dbReference type="Pfam" id="PF00023">
    <property type="entry name" value="Ank"/>
    <property type="match status" value="1"/>
</dbReference>
<reference evidence="10" key="1">
    <citation type="submission" date="2023-03" db="UniProtKB">
        <authorList>
            <consortium name="EnsemblPlants"/>
        </authorList>
    </citation>
    <scope>IDENTIFICATION</scope>
</reference>
<evidence type="ECO:0000256" key="6">
    <source>
        <dbReference type="ARBA" id="ARBA00023136"/>
    </source>
</evidence>
<dbReference type="InterPro" id="IPR036770">
    <property type="entry name" value="Ankyrin_rpt-contain_sf"/>
</dbReference>
<evidence type="ECO:0000256" key="7">
    <source>
        <dbReference type="PROSITE-ProRule" id="PRU00023"/>
    </source>
</evidence>
<dbReference type="SMART" id="SM00248">
    <property type="entry name" value="ANK"/>
    <property type="match status" value="8"/>
</dbReference>
<dbReference type="Pfam" id="PF13962">
    <property type="entry name" value="PGG"/>
    <property type="match status" value="1"/>
</dbReference>
<evidence type="ECO:0000256" key="4">
    <source>
        <dbReference type="ARBA" id="ARBA00022989"/>
    </source>
</evidence>
<dbReference type="PROSITE" id="PS50297">
    <property type="entry name" value="ANK_REP_REGION"/>
    <property type="match status" value="2"/>
</dbReference>
<evidence type="ECO:0000259" key="9">
    <source>
        <dbReference type="Pfam" id="PF13962"/>
    </source>
</evidence>